<evidence type="ECO:0000313" key="2">
    <source>
        <dbReference type="EMBL" id="GAF03340.1"/>
    </source>
</evidence>
<feature type="chain" id="PRO_5004904043" description="Heparinase II/III-like protein" evidence="1">
    <location>
        <begin position="29"/>
        <end position="809"/>
    </location>
</feature>
<keyword evidence="3" id="KW-1185">Reference proteome</keyword>
<dbReference type="Gene3D" id="2.70.98.70">
    <property type="match status" value="1"/>
</dbReference>
<dbReference type="AlphaFoldDB" id="W7XXU9"/>
<gene>
    <name evidence="2" type="ORF">JCM21142_42008</name>
</gene>
<dbReference type="Proteomes" id="UP000019402">
    <property type="component" value="Unassembled WGS sequence"/>
</dbReference>
<reference evidence="2 3" key="1">
    <citation type="journal article" date="2014" name="Genome Announc.">
        <title>Draft Genome Sequence of Cytophaga fermentans JCM 21142T, a Facultative Anaerobe Isolated from Marine Mud.</title>
        <authorList>
            <person name="Starns D."/>
            <person name="Oshima K."/>
            <person name="Suda W."/>
            <person name="Iino T."/>
            <person name="Yuki M."/>
            <person name="Inoue J."/>
            <person name="Kitamura K."/>
            <person name="Iida T."/>
            <person name="Darby A."/>
            <person name="Hattori M."/>
            <person name="Ohkuma M."/>
        </authorList>
    </citation>
    <scope>NUCLEOTIDE SEQUENCE [LARGE SCALE GENOMIC DNA]</scope>
    <source>
        <strain evidence="2 3">JCM 21142</strain>
    </source>
</reference>
<feature type="signal peptide" evidence="1">
    <location>
        <begin position="1"/>
        <end position="28"/>
    </location>
</feature>
<dbReference type="EMBL" id="BAMD01000021">
    <property type="protein sequence ID" value="GAF03340.1"/>
    <property type="molecule type" value="Genomic_DNA"/>
</dbReference>
<dbReference type="eggNOG" id="ENOG50348ZW">
    <property type="taxonomic scope" value="Bacteria"/>
</dbReference>
<accession>W7XXU9</accession>
<proteinExistence type="predicted"/>
<evidence type="ECO:0000256" key="1">
    <source>
        <dbReference type="SAM" id="SignalP"/>
    </source>
</evidence>
<sequence>MNLFNHTAMPIVACTLCLFFAYSIATWANNESSYLTEYKTSFWQPHPYLPNTNSSGNNNIHSFCMRKDDTSMGSDIFTDKKHGKLTYGHIVDTTDYAYWRELANKSPLFAAMKASALHNTSTETCDVMGANALAYILDPANKTRYIDQIRNKLDTRITTMNIAPNASGSSVRSHELFFTLLALDVIRHDLEAEILAKYDSIVKSKIMQLVIGRWDPHGWAMRMLYYKFTGDKDNFLTAKAQWENGLAEHYMPGDGVSPAGNGYCVQRWNSIERSAKNTMLDIMEYMGYHEYYTNPGIIGLKEFIYGYAVSPFGRIILYGDSRDTEAQKAWHVRGDTILSPHIVSAARFSPEAYKYAMWVLREGANINKPTLIGYLSNYIIMAGTAAGNKPLKFDSNDAKLAPSRLFKNYAALITDEQSRDALYLSMLNLTGNTEYHTHYETNALAMAGYGEILLRNAGYDGPNNDINIDGVKATFDFIHSNSESSNTLMINGERHTTKTGDGITEGFIGQDVEYFRGTSSTAIDGTHFRDGIFVQPSNGANGYFIVMDHVTSNSPKGTVNVIWHPNSSNIRVIKNETEYFSEIKVEDGADGPRIYTKNKATLTTLLATPPSSVEIKRTANQARSGYAYAADYIYANYHIIDNKANILTVLFPADKRHPTAHMTRITSEDYTGSEITQKKVVDVALTSSGTSANHYDSKYFQGEDILFRTVSGKFTSYFTKGTFFYNKQKIKIGFEADQTITLYMNHHENNTGMRGIINSEGAKVTFYYPALSTVKLNGDTARVVTSGPNWIQVNIPSGHISIELISQEK</sequence>
<evidence type="ECO:0008006" key="4">
    <source>
        <dbReference type="Google" id="ProtNLM"/>
    </source>
</evidence>
<comment type="caution">
    <text evidence="2">The sequence shown here is derived from an EMBL/GenBank/DDBJ whole genome shotgun (WGS) entry which is preliminary data.</text>
</comment>
<keyword evidence="1" id="KW-0732">Signal</keyword>
<protein>
    <recommendedName>
        <fullName evidence="4">Heparinase II/III-like protein</fullName>
    </recommendedName>
</protein>
<dbReference type="STRING" id="869213.GCA_000517085_04584"/>
<evidence type="ECO:0000313" key="3">
    <source>
        <dbReference type="Proteomes" id="UP000019402"/>
    </source>
</evidence>
<name>W7XXU9_9BACT</name>
<organism evidence="2 3">
    <name type="scientific">Saccharicrinis fermentans DSM 9555 = JCM 21142</name>
    <dbReference type="NCBI Taxonomy" id="869213"/>
    <lineage>
        <taxon>Bacteria</taxon>
        <taxon>Pseudomonadati</taxon>
        <taxon>Bacteroidota</taxon>
        <taxon>Bacteroidia</taxon>
        <taxon>Marinilabiliales</taxon>
        <taxon>Marinilabiliaceae</taxon>
        <taxon>Saccharicrinis</taxon>
    </lineage>
</organism>